<reference evidence="3 4" key="1">
    <citation type="submission" date="2019-08" db="EMBL/GenBank/DDBJ databases">
        <title>Seonamhaeicola sediminis sp. nov., isolated from marine sediment.</title>
        <authorList>
            <person name="Cao W.R."/>
        </authorList>
    </citation>
    <scope>NUCLEOTIDE SEQUENCE [LARGE SCALE GENOMIC DNA]</scope>
    <source>
        <strain evidence="3 4">B011</strain>
    </source>
</reference>
<evidence type="ECO:0000259" key="2">
    <source>
        <dbReference type="Pfam" id="PF09832"/>
    </source>
</evidence>
<dbReference type="AlphaFoldDB" id="A0A5D0IML7"/>
<evidence type="ECO:0000256" key="1">
    <source>
        <dbReference type="SAM" id="SignalP"/>
    </source>
</evidence>
<sequence>MKKLISTLALLLVVSFSTFAQSDEAYKKVLTEMFELSGTEETYQVAIKQMFGMYKQQYSSVSNDMWDELEAEFNKASMQDLVDLLVPVYKKHLSIDDIKAIIEFYKSDAGKRFATKTPLIMQESMQVGQQWGMKIGQDFAKKMQEKGY</sequence>
<dbReference type="RefSeq" id="WP_148540702.1">
    <property type="nucleotide sequence ID" value="NZ_VSDQ01000409.1"/>
</dbReference>
<dbReference type="OrthoDB" id="1143459at2"/>
<evidence type="ECO:0000313" key="4">
    <source>
        <dbReference type="Proteomes" id="UP000323930"/>
    </source>
</evidence>
<dbReference type="InterPro" id="IPR018637">
    <property type="entry name" value="DUF2059"/>
</dbReference>
<feature type="chain" id="PRO_5023047675" evidence="1">
    <location>
        <begin position="21"/>
        <end position="148"/>
    </location>
</feature>
<accession>A0A5D0IML7</accession>
<name>A0A5D0IML7_9FLAO</name>
<evidence type="ECO:0000313" key="3">
    <source>
        <dbReference type="EMBL" id="TYA84269.1"/>
    </source>
</evidence>
<proteinExistence type="predicted"/>
<dbReference type="Proteomes" id="UP000323930">
    <property type="component" value="Unassembled WGS sequence"/>
</dbReference>
<dbReference type="Pfam" id="PF09832">
    <property type="entry name" value="DUF2059"/>
    <property type="match status" value="1"/>
</dbReference>
<dbReference type="EMBL" id="VSDQ01000409">
    <property type="protein sequence ID" value="TYA84269.1"/>
    <property type="molecule type" value="Genomic_DNA"/>
</dbReference>
<feature type="domain" description="DUF2059" evidence="2">
    <location>
        <begin position="79"/>
        <end position="137"/>
    </location>
</feature>
<comment type="caution">
    <text evidence="3">The sequence shown here is derived from an EMBL/GenBank/DDBJ whole genome shotgun (WGS) entry which is preliminary data.</text>
</comment>
<gene>
    <name evidence="3" type="ORF">FUA24_06370</name>
</gene>
<keyword evidence="4" id="KW-1185">Reference proteome</keyword>
<organism evidence="3 4">
    <name type="scientific">Seonamhaeicola marinus</name>
    <dbReference type="NCBI Taxonomy" id="1912246"/>
    <lineage>
        <taxon>Bacteria</taxon>
        <taxon>Pseudomonadati</taxon>
        <taxon>Bacteroidota</taxon>
        <taxon>Flavobacteriia</taxon>
        <taxon>Flavobacteriales</taxon>
        <taxon>Flavobacteriaceae</taxon>
    </lineage>
</organism>
<keyword evidence="1" id="KW-0732">Signal</keyword>
<protein>
    <submittedName>
        <fullName evidence="3">DUF2059 domain-containing protein</fullName>
    </submittedName>
</protein>
<feature type="signal peptide" evidence="1">
    <location>
        <begin position="1"/>
        <end position="20"/>
    </location>
</feature>